<reference evidence="1 2" key="1">
    <citation type="journal article" date="2015" name="Nature">
        <title>rRNA introns, odd ribosomes, and small enigmatic genomes across a large radiation of phyla.</title>
        <authorList>
            <person name="Brown C.T."/>
            <person name="Hug L.A."/>
            <person name="Thomas B.C."/>
            <person name="Sharon I."/>
            <person name="Castelle C.J."/>
            <person name="Singh A."/>
            <person name="Wilkins M.J."/>
            <person name="Williams K.H."/>
            <person name="Banfield J.F."/>
        </authorList>
    </citation>
    <scope>NUCLEOTIDE SEQUENCE [LARGE SCALE GENOMIC DNA]</scope>
</reference>
<name>A0A0G1S8K6_9BACT</name>
<accession>A0A0G1S8K6</accession>
<evidence type="ECO:0000313" key="1">
    <source>
        <dbReference type="EMBL" id="KKU29595.1"/>
    </source>
</evidence>
<comment type="caution">
    <text evidence="1">The sequence shown here is derived from an EMBL/GenBank/DDBJ whole genome shotgun (WGS) entry which is preliminary data.</text>
</comment>
<feature type="non-terminal residue" evidence="1">
    <location>
        <position position="1"/>
    </location>
</feature>
<sequence length="32" mass="3733">MDPFIIKVLLQPRIMLVGEELQMIEYVSPKNS</sequence>
<organism evidence="1 2">
    <name type="scientific">Candidatus Collierbacteria bacterium GW2011_GWE1_46_18</name>
    <dbReference type="NCBI Taxonomy" id="1618399"/>
    <lineage>
        <taxon>Bacteria</taxon>
        <taxon>Candidatus Collieribacteriota</taxon>
    </lineage>
</organism>
<proteinExistence type="predicted"/>
<dbReference type="EMBL" id="LCMC01000015">
    <property type="protein sequence ID" value="KKU29595.1"/>
    <property type="molecule type" value="Genomic_DNA"/>
</dbReference>
<evidence type="ECO:0000313" key="2">
    <source>
        <dbReference type="Proteomes" id="UP000034510"/>
    </source>
</evidence>
<dbReference type="AlphaFoldDB" id="A0A0G1S8K6"/>
<protein>
    <submittedName>
        <fullName evidence="1">Uncharacterized protein</fullName>
    </submittedName>
</protein>
<gene>
    <name evidence="1" type="ORF">UX41_C0015G0029</name>
</gene>
<dbReference type="Proteomes" id="UP000034510">
    <property type="component" value="Unassembled WGS sequence"/>
</dbReference>